<sequence length="865" mass="98496">MTKNFWKTISIYKKRSFIQGNISLQEWHQFYDKLLSSETSTEYILPILNTLSVDTGLLAEITMREITEEISRLKNCKAAGIDEVPNEAIKLLPHSYILLLKDLYNRILRSAVFPSSFSKSIIHPIFKNGDSDNPSNYRGISLLSNFAKLFIAILRSRLVKWIEINDIFPENQAGFRSAHSCQDHIFILTSVIQLALRKKRGKCYSFFVDLKKAFDTVPHALLWRKLVKIGLNHRFVNLIKCYYEDMTAAVRWNNSITEFIEIRSGVLQGDPLSPCLFLLFINDLIKIFDDSGMSGIYLPNFGNIHLLLYADDIVLIGDSKINLQLKINILKTYLETNLPTLNENKSRIMVFRNGGKVARSERWYWGQSPLSVTSKYTYLGYPLTPSISFTQVALNYRGRTMAAMGVVGEIILKSKLKSFHANDIKRGGVLEVLIPVAIVTLANATVATLLVGLSCPPTNGKAERYCQTKGVHLIGGSRRSSGGVQARAADILKNRLSNWIENRKLIAENQAGFRRGYSCQDHIFTLTSLIQMTLNRKRRKLYAFFVDLKKAFDSVPHLLLWRKLALVGLSGRFIKLIQNYYAQMMAAVRWNGSFTEFIKIQSGVLQGEPLSPYLFIIFINDLVATLDDSDLPGIYLPGHETIHLLLFADDIVLFGESKINLQIKINLIKRYFEENGLTLNQSKSKIVVFRNGGRLARSDVWFWGQQPLTVSSKYTYLGYPLTTKNTTAYVAQHFKSKALVATNAVWRILSKSRTKSFGAVMKLLDSIDLSTLLYSAPMWATNQIVVVNQIQDIFLRRFLDLPKYTPGYILRTETGRMSLELNITKLILKFWIRILKMDRTRLPNVCLSQLWKVSIVGKSGKQLYS</sequence>
<reference evidence="2 3" key="1">
    <citation type="submission" date="2022-03" db="EMBL/GenBank/DDBJ databases">
        <title>A chromosomal length assembly of Cordylochernes scorpioides.</title>
        <authorList>
            <person name="Zeh D."/>
            <person name="Zeh J."/>
        </authorList>
    </citation>
    <scope>NUCLEOTIDE SEQUENCE [LARGE SCALE GENOMIC DNA]</scope>
    <source>
        <strain evidence="2">IN4F17</strain>
        <tissue evidence="2">Whole Body</tissue>
    </source>
</reference>
<feature type="domain" description="Reverse transcriptase" evidence="1">
    <location>
        <begin position="106"/>
        <end position="383"/>
    </location>
</feature>
<dbReference type="InterPro" id="IPR000477">
    <property type="entry name" value="RT_dom"/>
</dbReference>
<proteinExistence type="predicted"/>
<name>A0ABY6LV78_9ARAC</name>
<dbReference type="EMBL" id="CP092886">
    <property type="protein sequence ID" value="UYV85165.1"/>
    <property type="molecule type" value="Genomic_DNA"/>
</dbReference>
<evidence type="ECO:0000313" key="3">
    <source>
        <dbReference type="Proteomes" id="UP001235939"/>
    </source>
</evidence>
<accession>A0ABY6LV78</accession>
<evidence type="ECO:0000313" key="2">
    <source>
        <dbReference type="EMBL" id="UYV85165.1"/>
    </source>
</evidence>
<dbReference type="Proteomes" id="UP001235939">
    <property type="component" value="Chromosome X"/>
</dbReference>
<keyword evidence="3" id="KW-1185">Reference proteome</keyword>
<dbReference type="CDD" id="cd01650">
    <property type="entry name" value="RT_nLTR_like"/>
    <property type="match status" value="2"/>
</dbReference>
<dbReference type="InterPro" id="IPR043502">
    <property type="entry name" value="DNA/RNA_pol_sf"/>
</dbReference>
<evidence type="ECO:0000259" key="1">
    <source>
        <dbReference type="PROSITE" id="PS50878"/>
    </source>
</evidence>
<organism evidence="2 3">
    <name type="scientific">Cordylochernes scorpioides</name>
    <dbReference type="NCBI Taxonomy" id="51811"/>
    <lineage>
        <taxon>Eukaryota</taxon>
        <taxon>Metazoa</taxon>
        <taxon>Ecdysozoa</taxon>
        <taxon>Arthropoda</taxon>
        <taxon>Chelicerata</taxon>
        <taxon>Arachnida</taxon>
        <taxon>Pseudoscorpiones</taxon>
        <taxon>Cheliferoidea</taxon>
        <taxon>Chernetidae</taxon>
        <taxon>Cordylochernes</taxon>
    </lineage>
</organism>
<dbReference type="Pfam" id="PF00078">
    <property type="entry name" value="RVT_1"/>
    <property type="match status" value="2"/>
</dbReference>
<dbReference type="InterPro" id="IPR043128">
    <property type="entry name" value="Rev_trsase/Diguanyl_cyclase"/>
</dbReference>
<protein>
    <recommendedName>
        <fullName evidence="1">Reverse transcriptase domain-containing protein</fullName>
    </recommendedName>
</protein>
<dbReference type="PANTHER" id="PTHR47027:SF30">
    <property type="entry name" value="THAP-TYPE DOMAIN-CONTAINING PROTEIN"/>
    <property type="match status" value="1"/>
</dbReference>
<dbReference type="Gene3D" id="3.30.70.270">
    <property type="match status" value="1"/>
</dbReference>
<gene>
    <name evidence="2" type="ORF">LAZ67_X004791</name>
</gene>
<dbReference type="PANTHER" id="PTHR47027">
    <property type="entry name" value="REVERSE TRANSCRIPTASE DOMAIN-CONTAINING PROTEIN"/>
    <property type="match status" value="1"/>
</dbReference>
<feature type="domain" description="Reverse transcriptase" evidence="1">
    <location>
        <begin position="472"/>
        <end position="721"/>
    </location>
</feature>
<dbReference type="SUPFAM" id="SSF56672">
    <property type="entry name" value="DNA/RNA polymerases"/>
    <property type="match status" value="2"/>
</dbReference>
<dbReference type="PROSITE" id="PS50878">
    <property type="entry name" value="RT_POL"/>
    <property type="match status" value="2"/>
</dbReference>